<feature type="modified residue" description="4-aspartylphosphate" evidence="6">
    <location>
        <position position="52"/>
    </location>
</feature>
<evidence type="ECO:0000313" key="8">
    <source>
        <dbReference type="EMBL" id="SLM28299.1"/>
    </source>
</evidence>
<dbReference type="Proteomes" id="UP000191931">
    <property type="component" value="Unassembled WGS sequence"/>
</dbReference>
<dbReference type="GO" id="GO:0000976">
    <property type="term" value="F:transcription cis-regulatory region binding"/>
    <property type="evidence" value="ECO:0007669"/>
    <property type="project" value="TreeGrafter"/>
</dbReference>
<proteinExistence type="predicted"/>
<dbReference type="GO" id="GO:0032993">
    <property type="term" value="C:protein-DNA complex"/>
    <property type="evidence" value="ECO:0007669"/>
    <property type="project" value="TreeGrafter"/>
</dbReference>
<keyword evidence="3" id="KW-0805">Transcription regulation</keyword>
<keyword evidence="5" id="KW-0804">Transcription</keyword>
<dbReference type="SUPFAM" id="SSF52172">
    <property type="entry name" value="CheY-like"/>
    <property type="match status" value="1"/>
</dbReference>
<sequence length="202" mass="22904">MRILIAEDDLTSRNMLALILRKNGYEVIEAADGKEALEKFQSFDPPEMGILDWMMPNIDGVEVIRRVRALKSPSAPYLIMLTSKDEKEDIVLGLDAGANDYLSKPFNVRELRARVAVGQRMVEMQSALMTKIRELDSALKEIKTLSGIVPICAGCKKIRDDAGYWQQVEAYIHKHTTARFSHGICPDCMSQYYPEVFCEQDE</sequence>
<evidence type="ECO:0000256" key="4">
    <source>
        <dbReference type="ARBA" id="ARBA00023125"/>
    </source>
</evidence>
<dbReference type="SMART" id="SM00448">
    <property type="entry name" value="REC"/>
    <property type="match status" value="1"/>
</dbReference>
<evidence type="ECO:0000259" key="7">
    <source>
        <dbReference type="PROSITE" id="PS50110"/>
    </source>
</evidence>
<keyword evidence="4" id="KW-0238">DNA-binding</keyword>
<dbReference type="PANTHER" id="PTHR48111">
    <property type="entry name" value="REGULATOR OF RPOS"/>
    <property type="match status" value="1"/>
</dbReference>
<dbReference type="CDD" id="cd17574">
    <property type="entry name" value="REC_OmpR"/>
    <property type="match status" value="1"/>
</dbReference>
<dbReference type="InterPro" id="IPR039420">
    <property type="entry name" value="WalR-like"/>
</dbReference>
<evidence type="ECO:0000256" key="5">
    <source>
        <dbReference type="ARBA" id="ARBA00023163"/>
    </source>
</evidence>
<reference evidence="8 9" key="1">
    <citation type="submission" date="2017-03" db="EMBL/GenBank/DDBJ databases">
        <authorList>
            <person name="Afonso C.L."/>
            <person name="Miller P.J."/>
            <person name="Scott M.A."/>
            <person name="Spackman E."/>
            <person name="Goraichik I."/>
            <person name="Dimitrov K.M."/>
            <person name="Suarez D.L."/>
            <person name="Swayne D.E."/>
        </authorList>
    </citation>
    <scope>NUCLEOTIDE SEQUENCE [LARGE SCALE GENOMIC DNA]</scope>
    <source>
        <strain evidence="8">PRJEB14757</strain>
    </source>
</reference>
<keyword evidence="2" id="KW-0902">Two-component regulatory system</keyword>
<dbReference type="GO" id="GO:0000156">
    <property type="term" value="F:phosphorelay response regulator activity"/>
    <property type="evidence" value="ECO:0007669"/>
    <property type="project" value="TreeGrafter"/>
</dbReference>
<dbReference type="InterPro" id="IPR011006">
    <property type="entry name" value="CheY-like_superfamily"/>
</dbReference>
<dbReference type="GO" id="GO:0005829">
    <property type="term" value="C:cytosol"/>
    <property type="evidence" value="ECO:0007669"/>
    <property type="project" value="TreeGrafter"/>
</dbReference>
<protein>
    <submittedName>
        <fullName evidence="8">Response regulator receiver protein</fullName>
    </submittedName>
</protein>
<accession>A0A1W1H764</accession>
<dbReference type="STRING" id="1246637.MTBBW1_1300039"/>
<dbReference type="PANTHER" id="PTHR48111:SF1">
    <property type="entry name" value="TWO-COMPONENT RESPONSE REGULATOR ORR33"/>
    <property type="match status" value="1"/>
</dbReference>
<gene>
    <name evidence="8" type="ORF">MTBBW1_1300039</name>
</gene>
<feature type="domain" description="Response regulatory" evidence="7">
    <location>
        <begin position="2"/>
        <end position="119"/>
    </location>
</feature>
<dbReference type="AlphaFoldDB" id="A0A1W1H764"/>
<name>A0A1W1H764_9BACT</name>
<dbReference type="Gene3D" id="3.40.50.2300">
    <property type="match status" value="1"/>
</dbReference>
<keyword evidence="9" id="KW-1185">Reference proteome</keyword>
<evidence type="ECO:0000256" key="6">
    <source>
        <dbReference type="PROSITE-ProRule" id="PRU00169"/>
    </source>
</evidence>
<evidence type="ECO:0000256" key="1">
    <source>
        <dbReference type="ARBA" id="ARBA00022553"/>
    </source>
</evidence>
<dbReference type="PROSITE" id="PS50110">
    <property type="entry name" value="RESPONSE_REGULATORY"/>
    <property type="match status" value="1"/>
</dbReference>
<dbReference type="OrthoDB" id="9790791at2"/>
<dbReference type="RefSeq" id="WP_080804639.1">
    <property type="nucleotide sequence ID" value="NZ_LT828548.1"/>
</dbReference>
<keyword evidence="1 6" id="KW-0597">Phosphoprotein</keyword>
<dbReference type="GO" id="GO:0006355">
    <property type="term" value="P:regulation of DNA-templated transcription"/>
    <property type="evidence" value="ECO:0007669"/>
    <property type="project" value="TreeGrafter"/>
</dbReference>
<evidence type="ECO:0000313" key="9">
    <source>
        <dbReference type="Proteomes" id="UP000191931"/>
    </source>
</evidence>
<evidence type="ECO:0000256" key="2">
    <source>
        <dbReference type="ARBA" id="ARBA00023012"/>
    </source>
</evidence>
<evidence type="ECO:0000256" key="3">
    <source>
        <dbReference type="ARBA" id="ARBA00023015"/>
    </source>
</evidence>
<dbReference type="InterPro" id="IPR001789">
    <property type="entry name" value="Sig_transdc_resp-reg_receiver"/>
</dbReference>
<dbReference type="Pfam" id="PF00072">
    <property type="entry name" value="Response_reg"/>
    <property type="match status" value="1"/>
</dbReference>
<dbReference type="EMBL" id="FWEV01000036">
    <property type="protein sequence ID" value="SLM28299.1"/>
    <property type="molecule type" value="Genomic_DNA"/>
</dbReference>
<organism evidence="8 9">
    <name type="scientific">Desulfamplus magnetovallimortis</name>
    <dbReference type="NCBI Taxonomy" id="1246637"/>
    <lineage>
        <taxon>Bacteria</taxon>
        <taxon>Pseudomonadati</taxon>
        <taxon>Thermodesulfobacteriota</taxon>
        <taxon>Desulfobacteria</taxon>
        <taxon>Desulfobacterales</taxon>
        <taxon>Desulfobacteraceae</taxon>
        <taxon>Desulfamplus</taxon>
    </lineage>
</organism>